<comment type="function">
    <text evidence="10 12">Part of the ABC transporter complex UgpBAEC involved in sn-glycerol-3-phosphate (G3P) import. Probably responsible for the translocation of the substrate across the membrane.</text>
</comment>
<dbReference type="GO" id="GO:0055085">
    <property type="term" value="P:transmembrane transport"/>
    <property type="evidence" value="ECO:0007669"/>
    <property type="project" value="InterPro"/>
</dbReference>
<organism evidence="14 15">
    <name type="scientific">Bosea caraganae</name>
    <dbReference type="NCBI Taxonomy" id="2763117"/>
    <lineage>
        <taxon>Bacteria</taxon>
        <taxon>Pseudomonadati</taxon>
        <taxon>Pseudomonadota</taxon>
        <taxon>Alphaproteobacteria</taxon>
        <taxon>Hyphomicrobiales</taxon>
        <taxon>Boseaceae</taxon>
        <taxon>Bosea</taxon>
    </lineage>
</organism>
<proteinExistence type="inferred from homology"/>
<evidence type="ECO:0000313" key="14">
    <source>
        <dbReference type="EMBL" id="RDJ23780.1"/>
    </source>
</evidence>
<dbReference type="SUPFAM" id="SSF161098">
    <property type="entry name" value="MetI-like"/>
    <property type="match status" value="1"/>
</dbReference>
<dbReference type="EMBL" id="QQTP01000008">
    <property type="protein sequence ID" value="RDJ23780.1"/>
    <property type="molecule type" value="Genomic_DNA"/>
</dbReference>
<evidence type="ECO:0000256" key="3">
    <source>
        <dbReference type="ARBA" id="ARBA00011557"/>
    </source>
</evidence>
<dbReference type="InterPro" id="IPR035906">
    <property type="entry name" value="MetI-like_sf"/>
</dbReference>
<keyword evidence="7 11" id="KW-0812">Transmembrane</keyword>
<evidence type="ECO:0000256" key="5">
    <source>
        <dbReference type="ARBA" id="ARBA00022448"/>
    </source>
</evidence>
<feature type="transmembrane region" description="Helical" evidence="11">
    <location>
        <begin position="26"/>
        <end position="52"/>
    </location>
</feature>
<evidence type="ECO:0000256" key="2">
    <source>
        <dbReference type="ARBA" id="ARBA00009306"/>
    </source>
</evidence>
<dbReference type="PANTHER" id="PTHR43744:SF8">
    <property type="entry name" value="SN-GLYCEROL-3-PHOSPHATE TRANSPORT SYSTEM PERMEASE PROTEIN UGPE"/>
    <property type="match status" value="1"/>
</dbReference>
<comment type="subunit">
    <text evidence="3 12">The complex is composed of two ATP-binding proteins (UgpC), two transmembrane proteins (UgpA and UgpE) and a solute-binding protein (UgpB).</text>
</comment>
<dbReference type="Gene3D" id="1.10.3720.10">
    <property type="entry name" value="MetI-like"/>
    <property type="match status" value="1"/>
</dbReference>
<comment type="similarity">
    <text evidence="2 11">Belongs to the binding-protein-dependent transport system permease family.</text>
</comment>
<keyword evidence="6 12" id="KW-1003">Cell membrane</keyword>
<dbReference type="PANTHER" id="PTHR43744">
    <property type="entry name" value="ABC TRANSPORTER PERMEASE PROTEIN MG189-RELATED-RELATED"/>
    <property type="match status" value="1"/>
</dbReference>
<feature type="transmembrane region" description="Helical" evidence="11">
    <location>
        <begin position="261"/>
        <end position="282"/>
    </location>
</feature>
<feature type="transmembrane region" description="Helical" evidence="11">
    <location>
        <begin position="127"/>
        <end position="149"/>
    </location>
</feature>
<evidence type="ECO:0000256" key="7">
    <source>
        <dbReference type="ARBA" id="ARBA00022692"/>
    </source>
</evidence>
<evidence type="ECO:0000256" key="10">
    <source>
        <dbReference type="ARBA" id="ARBA00037054"/>
    </source>
</evidence>
<accession>A0A370L4H2</accession>
<gene>
    <name evidence="12" type="primary">ugpE</name>
    <name evidence="14" type="ORF">DWE98_16720</name>
</gene>
<evidence type="ECO:0000256" key="8">
    <source>
        <dbReference type="ARBA" id="ARBA00022989"/>
    </source>
</evidence>
<dbReference type="Pfam" id="PF00528">
    <property type="entry name" value="BPD_transp_1"/>
    <property type="match status" value="1"/>
</dbReference>
<keyword evidence="15" id="KW-1185">Reference proteome</keyword>
<feature type="domain" description="ABC transmembrane type-1" evidence="13">
    <location>
        <begin position="92"/>
        <end position="282"/>
    </location>
</feature>
<evidence type="ECO:0000256" key="11">
    <source>
        <dbReference type="RuleBase" id="RU363032"/>
    </source>
</evidence>
<evidence type="ECO:0000259" key="13">
    <source>
        <dbReference type="PROSITE" id="PS50928"/>
    </source>
</evidence>
<feature type="transmembrane region" description="Helical" evidence="11">
    <location>
        <begin position="91"/>
        <end position="115"/>
    </location>
</feature>
<dbReference type="CDD" id="cd06261">
    <property type="entry name" value="TM_PBP2"/>
    <property type="match status" value="1"/>
</dbReference>
<feature type="transmembrane region" description="Helical" evidence="11">
    <location>
        <begin position="161"/>
        <end position="181"/>
    </location>
</feature>
<keyword evidence="9 11" id="KW-0472">Membrane</keyword>
<dbReference type="GO" id="GO:0005886">
    <property type="term" value="C:plasma membrane"/>
    <property type="evidence" value="ECO:0007669"/>
    <property type="project" value="UniProtKB-SubCell"/>
</dbReference>
<dbReference type="InterPro" id="IPR000515">
    <property type="entry name" value="MetI-like"/>
</dbReference>
<keyword evidence="5 11" id="KW-0813">Transport</keyword>
<evidence type="ECO:0000256" key="4">
    <source>
        <dbReference type="ARBA" id="ARBA00020515"/>
    </source>
</evidence>
<dbReference type="PROSITE" id="PS50928">
    <property type="entry name" value="ABC_TM1"/>
    <property type="match status" value="1"/>
</dbReference>
<keyword evidence="8 11" id="KW-1133">Transmembrane helix</keyword>
<comment type="subcellular location">
    <subcellularLocation>
        <location evidence="12">Cell inner membrane</location>
        <topology evidence="12">Multi-pass membrane protein</topology>
    </subcellularLocation>
    <subcellularLocation>
        <location evidence="1 11">Cell membrane</location>
        <topology evidence="1 11">Multi-pass membrane protein</topology>
    </subcellularLocation>
</comment>
<dbReference type="OrthoDB" id="9815445at2"/>
<name>A0A370L4H2_9HYPH</name>
<evidence type="ECO:0000256" key="1">
    <source>
        <dbReference type="ARBA" id="ARBA00004651"/>
    </source>
</evidence>
<protein>
    <recommendedName>
        <fullName evidence="4 12">sn-glycerol-3-phosphate transport system permease protein UgpE</fullName>
    </recommendedName>
</protein>
<dbReference type="AlphaFoldDB" id="A0A370L4H2"/>
<evidence type="ECO:0000256" key="9">
    <source>
        <dbReference type="ARBA" id="ARBA00023136"/>
    </source>
</evidence>
<keyword evidence="12" id="KW-0997">Cell inner membrane</keyword>
<evidence type="ECO:0000256" key="12">
    <source>
        <dbReference type="RuleBase" id="RU363056"/>
    </source>
</evidence>
<evidence type="ECO:0000313" key="15">
    <source>
        <dbReference type="Proteomes" id="UP000255207"/>
    </source>
</evidence>
<dbReference type="Proteomes" id="UP000255207">
    <property type="component" value="Unassembled WGS sequence"/>
</dbReference>
<reference evidence="15" key="1">
    <citation type="submission" date="2018-07" db="EMBL/GenBank/DDBJ databases">
        <authorList>
            <person name="Safronova V.I."/>
            <person name="Chirak E.R."/>
            <person name="Sazanova A.L."/>
        </authorList>
    </citation>
    <scope>NUCLEOTIDE SEQUENCE [LARGE SCALE GENOMIC DNA]</scope>
    <source>
        <strain evidence="15">RCAM04685</strain>
    </source>
</reference>
<comment type="caution">
    <text evidence="14">The sequence shown here is derived from an EMBL/GenBank/DDBJ whole genome shotgun (WGS) entry which is preliminary data.</text>
</comment>
<feature type="transmembrane region" description="Helical" evidence="11">
    <location>
        <begin position="202"/>
        <end position="224"/>
    </location>
</feature>
<evidence type="ECO:0000256" key="6">
    <source>
        <dbReference type="ARBA" id="ARBA00022475"/>
    </source>
</evidence>
<sequence>MAEIALPAAGPVAAPITPAGAIARRLFSLVLIHGILIAGAIFMLLPFVWMLITSIKPPSEIFNAEISLWPKQFYGVENYSFALSKAPLLRFALNGVILCVGILVVQLLVAIPCAYALAKLRFPGRDALFVLVLLGLCIPVQVPAMPLYIALAELGLLNTYFSMMVPFFLSVFAIFLFRQFFRSFPDDIIHAARLDGMSEFEIVWRIVTPSAWPAIAAFSVFSAVAHWNDLYWPLIVISDAKLAPPPLGMMFFADAETGSNYGALTAAATILTAPLVIAFLIARRRFIDGITMTGVK</sequence>